<evidence type="ECO:0000256" key="3">
    <source>
        <dbReference type="ARBA" id="ARBA00022475"/>
    </source>
</evidence>
<keyword evidence="8" id="KW-0969">Cilium</keyword>
<protein>
    <submittedName>
        <fullName evidence="8">Flagellar biosynthetic protein fliR</fullName>
    </submittedName>
</protein>
<evidence type="ECO:0000313" key="8">
    <source>
        <dbReference type="EMBL" id="GBQ05822.1"/>
    </source>
</evidence>
<feature type="transmembrane region" description="Helical" evidence="7">
    <location>
        <begin position="152"/>
        <end position="173"/>
    </location>
</feature>
<gene>
    <name evidence="8" type="ORF">AA15669_0650</name>
</gene>
<proteinExistence type="inferred from homology"/>
<keyword evidence="8" id="KW-0966">Cell projection</keyword>
<feature type="transmembrane region" description="Helical" evidence="7">
    <location>
        <begin position="212"/>
        <end position="234"/>
    </location>
</feature>
<feature type="transmembrane region" description="Helical" evidence="7">
    <location>
        <begin position="92"/>
        <end position="112"/>
    </location>
</feature>
<feature type="transmembrane region" description="Helical" evidence="7">
    <location>
        <begin position="64"/>
        <end position="80"/>
    </location>
</feature>
<sequence length="290" mass="30214">MIKLFGLEALDVNGLAGFFGSPNIGDPNGSIAILAGTFVIILCRVSAVIIAAPALGETTIPTRIRAGIALAVTIALLPVIQDRLTAVSGEALRMPAMALLIVGEELLCGFFIGTLARLIALSLTISAQIISVFTGMTSIIQPDPQLGASSTAISHMANSLIPVILMTTGLYALPLHAISGSYSLFPAGHITSLLMGDMTVSVIRTASETMQISMQLAAPFILIGALWPAMLGVLNRLMPSIQVYSTVIPAQIIGGILLLAMLIQVISGTWTERVQGILSNLPGIGFPPHP</sequence>
<feature type="transmembrane region" description="Helical" evidence="7">
    <location>
        <begin position="246"/>
        <end position="266"/>
    </location>
</feature>
<comment type="similarity">
    <text evidence="2">Belongs to the FliR/MopE/SpaR family.</text>
</comment>
<evidence type="ECO:0000256" key="2">
    <source>
        <dbReference type="ARBA" id="ARBA00009772"/>
    </source>
</evidence>
<dbReference type="Pfam" id="PF01311">
    <property type="entry name" value="Bac_export_1"/>
    <property type="match status" value="1"/>
</dbReference>
<evidence type="ECO:0000313" key="9">
    <source>
        <dbReference type="Proteomes" id="UP001062901"/>
    </source>
</evidence>
<dbReference type="InterPro" id="IPR002010">
    <property type="entry name" value="T3SS_IM_R"/>
</dbReference>
<keyword evidence="5 7" id="KW-1133">Transmembrane helix</keyword>
<evidence type="ECO:0000256" key="5">
    <source>
        <dbReference type="ARBA" id="ARBA00022989"/>
    </source>
</evidence>
<evidence type="ECO:0000256" key="1">
    <source>
        <dbReference type="ARBA" id="ARBA00004651"/>
    </source>
</evidence>
<dbReference type="PANTHER" id="PTHR30065">
    <property type="entry name" value="FLAGELLAR BIOSYNTHETIC PROTEIN FLIR"/>
    <property type="match status" value="1"/>
</dbReference>
<reference evidence="8" key="1">
    <citation type="submission" date="2013-04" db="EMBL/GenBank/DDBJ databases">
        <title>The genome sequencing project of 58 acetic acid bacteria.</title>
        <authorList>
            <person name="Okamoto-Kainuma A."/>
            <person name="Ishikawa M."/>
            <person name="Umino S."/>
            <person name="Koizumi Y."/>
            <person name="Shiwa Y."/>
            <person name="Yoshikawa H."/>
            <person name="Matsutani M."/>
            <person name="Matsushita K."/>
        </authorList>
    </citation>
    <scope>NUCLEOTIDE SEQUENCE</scope>
    <source>
        <strain evidence="8">DSM 15669</strain>
    </source>
</reference>
<evidence type="ECO:0000256" key="6">
    <source>
        <dbReference type="ARBA" id="ARBA00023136"/>
    </source>
</evidence>
<keyword evidence="4 7" id="KW-0812">Transmembrane</keyword>
<comment type="subcellular location">
    <subcellularLocation>
        <location evidence="1">Cell membrane</location>
        <topology evidence="1">Multi-pass membrane protein</topology>
    </subcellularLocation>
</comment>
<keyword evidence="3" id="KW-1003">Cell membrane</keyword>
<evidence type="ECO:0000256" key="7">
    <source>
        <dbReference type="SAM" id="Phobius"/>
    </source>
</evidence>
<name>A0ABQ0NY38_9PROT</name>
<comment type="caution">
    <text evidence="8">The sequence shown here is derived from an EMBL/GenBank/DDBJ whole genome shotgun (WGS) entry which is preliminary data.</text>
</comment>
<feature type="transmembrane region" description="Helical" evidence="7">
    <location>
        <begin position="31"/>
        <end position="52"/>
    </location>
</feature>
<feature type="transmembrane region" description="Helical" evidence="7">
    <location>
        <begin position="119"/>
        <end position="140"/>
    </location>
</feature>
<keyword evidence="9" id="KW-1185">Reference proteome</keyword>
<accession>A0ABQ0NY38</accession>
<dbReference type="EMBL" id="BAQD01000007">
    <property type="protein sequence ID" value="GBQ05822.1"/>
    <property type="molecule type" value="Genomic_DNA"/>
</dbReference>
<keyword evidence="6 7" id="KW-0472">Membrane</keyword>
<dbReference type="Proteomes" id="UP001062901">
    <property type="component" value="Unassembled WGS sequence"/>
</dbReference>
<dbReference type="PRINTS" id="PR00953">
    <property type="entry name" value="TYPE3IMRPROT"/>
</dbReference>
<dbReference type="PANTHER" id="PTHR30065:SF8">
    <property type="entry name" value="FLAGELLAR BIOSYNTHETIC PROTEIN FLIR"/>
    <property type="match status" value="1"/>
</dbReference>
<evidence type="ECO:0000256" key="4">
    <source>
        <dbReference type="ARBA" id="ARBA00022692"/>
    </source>
</evidence>
<keyword evidence="8" id="KW-0282">Flagellum</keyword>
<organism evidence="8 9">
    <name type="scientific">Saccharibacter floricola DSM 15669</name>
    <dbReference type="NCBI Taxonomy" id="1123227"/>
    <lineage>
        <taxon>Bacteria</taxon>
        <taxon>Pseudomonadati</taxon>
        <taxon>Pseudomonadota</taxon>
        <taxon>Alphaproteobacteria</taxon>
        <taxon>Acetobacterales</taxon>
        <taxon>Acetobacteraceae</taxon>
        <taxon>Saccharibacter</taxon>
    </lineage>
</organism>